<dbReference type="PANTHER" id="PTHR21581">
    <property type="entry name" value="D-ALANYL-D-ALANINE CARBOXYPEPTIDASE"/>
    <property type="match status" value="1"/>
</dbReference>
<dbReference type="EMBL" id="JAGHQL010000048">
    <property type="protein sequence ID" value="KAH0542711.1"/>
    <property type="molecule type" value="Genomic_DNA"/>
</dbReference>
<evidence type="ECO:0000256" key="1">
    <source>
        <dbReference type="SAM" id="MobiDB-lite"/>
    </source>
</evidence>
<reference evidence="2" key="1">
    <citation type="submission" date="2021-03" db="EMBL/GenBank/DDBJ databases">
        <title>Comparative genomics and phylogenomic investigation of the class Geoglossomycetes provide insights into ecological specialization and systematics.</title>
        <authorList>
            <person name="Melie T."/>
            <person name="Pirro S."/>
            <person name="Miller A.N."/>
            <person name="Quandt A."/>
        </authorList>
    </citation>
    <scope>NUCLEOTIDE SEQUENCE</scope>
    <source>
        <strain evidence="2">GBOQ0MN5Z8</strain>
    </source>
</reference>
<accession>A0A9P8I8Q8</accession>
<feature type="compositionally biased region" description="Low complexity" evidence="1">
    <location>
        <begin position="297"/>
        <end position="312"/>
    </location>
</feature>
<proteinExistence type="predicted"/>
<comment type="caution">
    <text evidence="2">The sequence shown here is derived from an EMBL/GenBank/DDBJ whole genome shotgun (WGS) entry which is preliminary data.</text>
</comment>
<dbReference type="OrthoDB" id="428342at2759"/>
<dbReference type="GO" id="GO:0030008">
    <property type="term" value="C:TRAPP complex"/>
    <property type="evidence" value="ECO:0007669"/>
    <property type="project" value="TreeGrafter"/>
</dbReference>
<gene>
    <name evidence="2" type="ORF">FGG08_002946</name>
</gene>
<dbReference type="GO" id="GO:0005794">
    <property type="term" value="C:Golgi apparatus"/>
    <property type="evidence" value="ECO:0007669"/>
    <property type="project" value="TreeGrafter"/>
</dbReference>
<evidence type="ECO:0000313" key="2">
    <source>
        <dbReference type="EMBL" id="KAH0542711.1"/>
    </source>
</evidence>
<evidence type="ECO:0008006" key="4">
    <source>
        <dbReference type="Google" id="ProtNLM"/>
    </source>
</evidence>
<feature type="region of interest" description="Disordered" evidence="1">
    <location>
        <begin position="292"/>
        <end position="312"/>
    </location>
</feature>
<dbReference type="PANTHER" id="PTHR21581:SF6">
    <property type="entry name" value="TRAFFICKING PROTEIN PARTICLE COMPLEX SUBUNIT 12"/>
    <property type="match status" value="1"/>
</dbReference>
<dbReference type="Proteomes" id="UP000698800">
    <property type="component" value="Unassembled WGS sequence"/>
</dbReference>
<protein>
    <recommendedName>
        <fullName evidence="4">Tetratricopeptide repeat protein 15</fullName>
    </recommendedName>
</protein>
<dbReference type="SUPFAM" id="SSF48452">
    <property type="entry name" value="TPR-like"/>
    <property type="match status" value="1"/>
</dbReference>
<sequence>MADPLSGPSSPVVASSSTPPPTASAGVSRSPLSPSDHPEAAGSTHVARDFGYLLKPEVYHPLTQLSDVELTSTKETPPPFRTPSLQPSADTPLPILLQKGHFRPAAILSAHLLTTSTSPTAYAEIFSLLHTRLTCLVLLHLTPLAAQEVKALEDLSSSYYLDPLTGAHLVPWELRVLAVRLQAIGFGDWRRGVMGYYELMREARSGGGGAAPGKELGAAERRLWMIRGRELGLRVGNSLVEMGDLEGAGRHLEDLKDAFKDEDDPATESAFLENLALLHLRTGNISAAQSILSNKTPSSPSPSSSSSSSSPLPALLSMSRGDFHTAATQWSALIASTTAHTTASAPDPSPLFLQNLALCHLYTNNLPQTRKILEDLVDGGWSFHTLLWNLATVYELCSERGVGRLKEGLAGRVAKGVEEGWGKGGVGGERGNVDFKL</sequence>
<dbReference type="AlphaFoldDB" id="A0A9P8I8Q8"/>
<evidence type="ECO:0000313" key="3">
    <source>
        <dbReference type="Proteomes" id="UP000698800"/>
    </source>
</evidence>
<organism evidence="2 3">
    <name type="scientific">Glutinoglossum americanum</name>
    <dbReference type="NCBI Taxonomy" id="1670608"/>
    <lineage>
        <taxon>Eukaryota</taxon>
        <taxon>Fungi</taxon>
        <taxon>Dikarya</taxon>
        <taxon>Ascomycota</taxon>
        <taxon>Pezizomycotina</taxon>
        <taxon>Geoglossomycetes</taxon>
        <taxon>Geoglossales</taxon>
        <taxon>Geoglossaceae</taxon>
        <taxon>Glutinoglossum</taxon>
    </lineage>
</organism>
<feature type="compositionally biased region" description="Low complexity" evidence="1">
    <location>
        <begin position="1"/>
        <end position="28"/>
    </location>
</feature>
<dbReference type="InterPro" id="IPR011990">
    <property type="entry name" value="TPR-like_helical_dom_sf"/>
</dbReference>
<name>A0A9P8I8Q8_9PEZI</name>
<keyword evidence="3" id="KW-1185">Reference proteome</keyword>
<feature type="region of interest" description="Disordered" evidence="1">
    <location>
        <begin position="1"/>
        <end position="43"/>
    </location>
</feature>